<evidence type="ECO:0000313" key="3">
    <source>
        <dbReference type="Proteomes" id="UP001059617"/>
    </source>
</evidence>
<dbReference type="InterPro" id="IPR050426">
    <property type="entry name" value="Glycosyltransferase_28"/>
</dbReference>
<accession>A0ABY5W7C0</accession>
<dbReference type="Gene3D" id="3.40.50.2000">
    <property type="entry name" value="Glycogen Phosphorylase B"/>
    <property type="match status" value="2"/>
</dbReference>
<name>A0ABY5W7C0_9ACTN</name>
<reference evidence="2" key="1">
    <citation type="submission" date="2021-04" db="EMBL/GenBank/DDBJ databases">
        <authorList>
            <person name="Hartkoorn R.C."/>
            <person name="Beaudoing E."/>
            <person name="Hot D."/>
        </authorList>
    </citation>
    <scope>NUCLEOTIDE SEQUENCE</scope>
    <source>
        <strain evidence="2">NRRL B-16292</strain>
    </source>
</reference>
<keyword evidence="3" id="KW-1185">Reference proteome</keyword>
<organism evidence="2 3">
    <name type="scientific">Dactylosporangium fulvum</name>
    <dbReference type="NCBI Taxonomy" id="53359"/>
    <lineage>
        <taxon>Bacteria</taxon>
        <taxon>Bacillati</taxon>
        <taxon>Actinomycetota</taxon>
        <taxon>Actinomycetes</taxon>
        <taxon>Micromonosporales</taxon>
        <taxon>Micromonosporaceae</taxon>
        <taxon>Dactylosporangium</taxon>
    </lineage>
</organism>
<dbReference type="Proteomes" id="UP001059617">
    <property type="component" value="Chromosome"/>
</dbReference>
<evidence type="ECO:0000313" key="2">
    <source>
        <dbReference type="EMBL" id="UWP84991.1"/>
    </source>
</evidence>
<dbReference type="InterPro" id="IPR010610">
    <property type="entry name" value="EryCIII-like_C"/>
</dbReference>
<protein>
    <submittedName>
        <fullName evidence="2">Glycosyltransferase</fullName>
    </submittedName>
</protein>
<dbReference type="EMBL" id="CP073720">
    <property type="protein sequence ID" value="UWP84991.1"/>
    <property type="molecule type" value="Genomic_DNA"/>
</dbReference>
<dbReference type="CDD" id="cd03784">
    <property type="entry name" value="GT1_Gtf-like"/>
    <property type="match status" value="1"/>
</dbReference>
<reference evidence="2" key="2">
    <citation type="submission" date="2022-09" db="EMBL/GenBank/DDBJ databases">
        <title>Biosynthetic gene clusters of Dactylosporangioum fulvum.</title>
        <authorList>
            <person name="Caradec T."/>
        </authorList>
    </citation>
    <scope>NUCLEOTIDE SEQUENCE</scope>
    <source>
        <strain evidence="2">NRRL B-16292</strain>
    </source>
</reference>
<feature type="domain" description="Erythromycin biosynthesis protein CIII-like C-terminal" evidence="1">
    <location>
        <begin position="271"/>
        <end position="363"/>
    </location>
</feature>
<dbReference type="Pfam" id="PF06722">
    <property type="entry name" value="EryCIII-like_C"/>
    <property type="match status" value="1"/>
</dbReference>
<dbReference type="SUPFAM" id="SSF53756">
    <property type="entry name" value="UDP-Glycosyltransferase/glycogen phosphorylase"/>
    <property type="match status" value="1"/>
</dbReference>
<dbReference type="InterPro" id="IPR002213">
    <property type="entry name" value="UDP_glucos_trans"/>
</dbReference>
<proteinExistence type="predicted"/>
<dbReference type="RefSeq" id="WP_259863016.1">
    <property type="nucleotide sequence ID" value="NZ_BAAAST010000026.1"/>
</dbReference>
<dbReference type="PANTHER" id="PTHR48050:SF13">
    <property type="entry name" value="STEROL 3-BETA-GLUCOSYLTRANSFERASE UGT80A2"/>
    <property type="match status" value="1"/>
</dbReference>
<gene>
    <name evidence="2" type="ORF">Dfulv_12500</name>
</gene>
<dbReference type="PANTHER" id="PTHR48050">
    <property type="entry name" value="STEROL 3-BETA-GLUCOSYLTRANSFERASE"/>
    <property type="match status" value="1"/>
</dbReference>
<evidence type="ECO:0000259" key="1">
    <source>
        <dbReference type="Pfam" id="PF06722"/>
    </source>
</evidence>
<sequence length="394" mass="41389">MTRFLFVSLPLTGHVNPMAAVAGALAGRGHEVMWAGSESFLRPLLGETALIHPIPLRAHRGQAERGLDATRSRWEGYIVPHARTTRKGIEAAVDAFGPDLLVVDQHAIAGAIVAHARGLRWASVAPTTMELTRPFRRSLPRVEAWIEGQLAGAWTAAGLPGEPPHDLRFSPHGLVAFTAGALAGDPADLPANAVLVGPALAGRGPDPDFPIDWLDPGRRHVLVTMGTLSMDLAKGFYQRMVDALEPLGDRLQAVVVAPDGTITDPPAHLLVRRRVPVLDLLPHLHAVVAHGGLNTVSEALVHGVPLLVAPIKGDQALNGSAVAAAGAGMRISFDHIRPARLRAALLALLDEPSYAAAARELGATLSAGGGADAAAAHLERLAGETAREKAHDKD</sequence>